<evidence type="ECO:0000313" key="2">
    <source>
        <dbReference type="EMBL" id="QNN42974.1"/>
    </source>
</evidence>
<dbReference type="InterPro" id="IPR052718">
    <property type="entry name" value="NmrA-type_oxidoreductase"/>
</dbReference>
<dbReference type="Gene3D" id="3.40.50.720">
    <property type="entry name" value="NAD(P)-binding Rossmann-like Domain"/>
    <property type="match status" value="1"/>
</dbReference>
<dbReference type="PANTHER" id="PTHR47129:SF1">
    <property type="entry name" value="NMRA-LIKE DOMAIN-CONTAINING PROTEIN"/>
    <property type="match status" value="1"/>
</dbReference>
<proteinExistence type="predicted"/>
<dbReference type="CDD" id="cd05269">
    <property type="entry name" value="TMR_SDR_a"/>
    <property type="match status" value="1"/>
</dbReference>
<name>A0A7G9QHZ9_9SPHI</name>
<dbReference type="Gene3D" id="3.90.25.10">
    <property type="entry name" value="UDP-galactose 4-epimerase, domain 1"/>
    <property type="match status" value="1"/>
</dbReference>
<dbReference type="Pfam" id="PF05368">
    <property type="entry name" value="NmrA"/>
    <property type="match status" value="1"/>
</dbReference>
<sequence>MILVTGATGNLGKATIDSLLKRGITPSDITALVRDETKAAELRSKGIKIRVGDYQNYDSLKSAFQGVDKLLLVSSSSDIVYRFEQHKNVINAARETGIGHIIYTSFDMKNLKQSTMGADVQYHATTADYLKQIDIPYTLMDNTMYADMIPLLSGKDIVNNGVSIPAGDGKTPFLPIAEMAEATAVVLTTSGHENKEYVIAAETAFSFSEIAELLSDITGKTVTYIQPEISSYIAWLIQTGASEDDAAYISRFCGAIAKGEFDTNKSDVRKLLGRSPMTLEDFLRTIYSKLT</sequence>
<dbReference type="SUPFAM" id="SSF51735">
    <property type="entry name" value="NAD(P)-binding Rossmann-fold domains"/>
    <property type="match status" value="1"/>
</dbReference>
<dbReference type="InterPro" id="IPR036291">
    <property type="entry name" value="NAD(P)-bd_dom_sf"/>
</dbReference>
<gene>
    <name evidence="2" type="ORF">H9L23_02380</name>
</gene>
<dbReference type="EMBL" id="CP060723">
    <property type="protein sequence ID" value="QNN42974.1"/>
    <property type="molecule type" value="Genomic_DNA"/>
</dbReference>
<dbReference type="InterPro" id="IPR008030">
    <property type="entry name" value="NmrA-like"/>
</dbReference>
<accession>A0A7G9QHZ9</accession>
<dbReference type="Proteomes" id="UP000515806">
    <property type="component" value="Chromosome"/>
</dbReference>
<keyword evidence="3" id="KW-1185">Reference proteome</keyword>
<organism evidence="2 3">
    <name type="scientific">Pedobacter roseus</name>
    <dbReference type="NCBI Taxonomy" id="336820"/>
    <lineage>
        <taxon>Bacteria</taxon>
        <taxon>Pseudomonadati</taxon>
        <taxon>Bacteroidota</taxon>
        <taxon>Sphingobacteriia</taxon>
        <taxon>Sphingobacteriales</taxon>
        <taxon>Sphingobacteriaceae</taxon>
        <taxon>Pedobacter</taxon>
    </lineage>
</organism>
<feature type="domain" description="NmrA-like" evidence="1">
    <location>
        <begin position="2"/>
        <end position="283"/>
    </location>
</feature>
<dbReference type="AlphaFoldDB" id="A0A7G9QHZ9"/>
<dbReference type="RefSeq" id="WP_187593494.1">
    <property type="nucleotide sequence ID" value="NZ_CP060723.1"/>
</dbReference>
<dbReference type="PANTHER" id="PTHR47129">
    <property type="entry name" value="QUINONE OXIDOREDUCTASE 2"/>
    <property type="match status" value="1"/>
</dbReference>
<evidence type="ECO:0000313" key="3">
    <source>
        <dbReference type="Proteomes" id="UP000515806"/>
    </source>
</evidence>
<reference evidence="2 3" key="1">
    <citation type="submission" date="2020-08" db="EMBL/GenBank/DDBJ databases">
        <title>Genome sequence of Pedobacter roseus KACC 11594T.</title>
        <authorList>
            <person name="Hyun D.-W."/>
            <person name="Bae J.-W."/>
        </authorList>
    </citation>
    <scope>NUCLEOTIDE SEQUENCE [LARGE SCALE GENOMIC DNA]</scope>
    <source>
        <strain evidence="2 3">KACC 11594</strain>
    </source>
</reference>
<evidence type="ECO:0000259" key="1">
    <source>
        <dbReference type="Pfam" id="PF05368"/>
    </source>
</evidence>
<protein>
    <submittedName>
        <fullName evidence="2">SDR family oxidoreductase</fullName>
    </submittedName>
</protein>
<dbReference type="KEGG" id="proe:H9L23_02380"/>